<dbReference type="Proteomes" id="UP001610063">
    <property type="component" value="Unassembled WGS sequence"/>
</dbReference>
<dbReference type="Pfam" id="PF02065">
    <property type="entry name" value="Melibiase"/>
    <property type="match status" value="1"/>
</dbReference>
<accession>A0ABW7NE16</accession>
<dbReference type="RefSeq" id="WP_395419214.1">
    <property type="nucleotide sequence ID" value="NZ_JBIPKE010000020.1"/>
</dbReference>
<sequence length="684" mass="76908">MKTLKKYWTKTFLLLAISGSWSCAEKETIISSGDLTLRVNHQLHTSLQSTKTDVKDLMEGFQPTEYLILSEEKLTDFDLSAYEETSITTSLGEGVRHSFSGKNTGTGITKQLVLTVYEAFPNFITTQVRYINESDQPLTYKSWVNNGYHLFSQDEPPFWAFQGSSSGARADWIKPVNPGFYQDNYLGMNSSDYGGGIPVTDVWNRSAGIAIGHTATTPKLVSLPTEMKVNERSLRVGVREDFDYPSYLAPGDTLQTLETFVMLHSGDYYNGLQQYSEVMQAKGISFPPAEPAAFEPIWCAWGYERDFTLAEVLGTLPKVKALGIKWAVLDDGFQQAEGDWHTNQQKFPGGDEQMKDLVKTIHSHGLKAKLWWAPLAADPGSKLLTNHPDMRLYLEDWAPQYITWWDAYYLSPTHAKTIAHTQEVVNLFLNEWDFDGLKMDGQHMNAVAPNHNPLSGLEDPILAPEKLPEFFKIIYEQARDIKPDAVVENCPCGTCMSFFNMPHMNQAVSSDPTSSWQIRLKGKTYKALIPQTAYYGDHVELSDGGNDFASSFGVGAVLGTKFTWPADNPTASASYLLTPEKERVWAQWFDLYNQKMLSKETYLGGLYDIGYDLPEAHVIQKGDTLHYAFYAAAWDGPVTLRGLTADTYVINDYFHEVSLGTVTKEAPELKLKFSNFILIEAYPK</sequence>
<dbReference type="CDD" id="cd14791">
    <property type="entry name" value="GH36"/>
    <property type="match status" value="1"/>
</dbReference>
<dbReference type="InterPro" id="IPR017853">
    <property type="entry name" value="GH"/>
</dbReference>
<evidence type="ECO:0000313" key="4">
    <source>
        <dbReference type="EMBL" id="MFH6985800.1"/>
    </source>
</evidence>
<comment type="caution">
    <text evidence="4">The sequence shown here is derived from an EMBL/GenBank/DDBJ whole genome shotgun (WGS) entry which is preliminary data.</text>
</comment>
<dbReference type="InterPro" id="IPR002252">
    <property type="entry name" value="Glyco_hydro_36"/>
</dbReference>
<keyword evidence="2 4" id="KW-0326">Glycosidase</keyword>
<keyword evidence="5" id="KW-1185">Reference proteome</keyword>
<keyword evidence="1 4" id="KW-0378">Hydrolase</keyword>
<organism evidence="4 5">
    <name type="scientific">Marinoscillum luteum</name>
    <dbReference type="NCBI Taxonomy" id="861051"/>
    <lineage>
        <taxon>Bacteria</taxon>
        <taxon>Pseudomonadati</taxon>
        <taxon>Bacteroidota</taxon>
        <taxon>Cytophagia</taxon>
        <taxon>Cytophagales</taxon>
        <taxon>Reichenbachiellaceae</taxon>
        <taxon>Marinoscillum</taxon>
    </lineage>
</organism>
<dbReference type="EMBL" id="JBIPKE010000020">
    <property type="protein sequence ID" value="MFH6985800.1"/>
    <property type="molecule type" value="Genomic_DNA"/>
</dbReference>
<dbReference type="InterPro" id="IPR050985">
    <property type="entry name" value="Alpha-glycosidase_related"/>
</dbReference>
<protein>
    <submittedName>
        <fullName evidence="4">Glycoside hydrolase family 36 protein</fullName>
        <ecNumber evidence="4">3.2.1.-</ecNumber>
    </submittedName>
</protein>
<keyword evidence="3" id="KW-0732">Signal</keyword>
<evidence type="ECO:0000256" key="3">
    <source>
        <dbReference type="SAM" id="SignalP"/>
    </source>
</evidence>
<dbReference type="InterPro" id="IPR013785">
    <property type="entry name" value="Aldolase_TIM"/>
</dbReference>
<gene>
    <name evidence="4" type="ORF">ACHKAR_20265</name>
</gene>
<dbReference type="EC" id="3.2.1.-" evidence="4"/>
<dbReference type="Gene3D" id="3.20.20.70">
    <property type="entry name" value="Aldolase class I"/>
    <property type="match status" value="1"/>
</dbReference>
<dbReference type="PANTHER" id="PTHR43053:SF3">
    <property type="entry name" value="ALPHA-GALACTOSIDASE C-RELATED"/>
    <property type="match status" value="1"/>
</dbReference>
<name>A0ABW7NE16_9BACT</name>
<feature type="chain" id="PRO_5047345832" evidence="3">
    <location>
        <begin position="24"/>
        <end position="684"/>
    </location>
</feature>
<dbReference type="PANTHER" id="PTHR43053">
    <property type="entry name" value="GLYCOSIDASE FAMILY 31"/>
    <property type="match status" value="1"/>
</dbReference>
<feature type="signal peptide" evidence="3">
    <location>
        <begin position="1"/>
        <end position="23"/>
    </location>
</feature>
<evidence type="ECO:0000313" key="5">
    <source>
        <dbReference type="Proteomes" id="UP001610063"/>
    </source>
</evidence>
<dbReference type="SUPFAM" id="SSF51445">
    <property type="entry name" value="(Trans)glycosidases"/>
    <property type="match status" value="1"/>
</dbReference>
<reference evidence="4 5" key="1">
    <citation type="journal article" date="2013" name="Int. J. Syst. Evol. Microbiol.">
        <title>Marinoscillum luteum sp. nov., isolated from marine sediment.</title>
        <authorList>
            <person name="Cha I.T."/>
            <person name="Park S.J."/>
            <person name="Kim S.J."/>
            <person name="Kim J.G."/>
            <person name="Jung M.Y."/>
            <person name="Shin K.S."/>
            <person name="Kwon K.K."/>
            <person name="Yang S.H."/>
            <person name="Seo Y.S."/>
            <person name="Rhee S.K."/>
        </authorList>
    </citation>
    <scope>NUCLEOTIDE SEQUENCE [LARGE SCALE GENOMIC DNA]</scope>
    <source>
        <strain evidence="4 5">KCTC 23939</strain>
    </source>
</reference>
<evidence type="ECO:0000256" key="1">
    <source>
        <dbReference type="ARBA" id="ARBA00022801"/>
    </source>
</evidence>
<dbReference type="GO" id="GO:0016798">
    <property type="term" value="F:hydrolase activity, acting on glycosyl bonds"/>
    <property type="evidence" value="ECO:0007669"/>
    <property type="project" value="UniProtKB-KW"/>
</dbReference>
<evidence type="ECO:0000256" key="2">
    <source>
        <dbReference type="ARBA" id="ARBA00023295"/>
    </source>
</evidence>
<proteinExistence type="predicted"/>